<protein>
    <submittedName>
        <fullName evidence="1">Uncharacterized protein</fullName>
    </submittedName>
</protein>
<dbReference type="OrthoDB" id="1932863at2"/>
<evidence type="ECO:0000313" key="1">
    <source>
        <dbReference type="EMBL" id="APM40577.1"/>
    </source>
</evidence>
<dbReference type="Proteomes" id="UP000184604">
    <property type="component" value="Chromosome"/>
</dbReference>
<sequence>MNDFNEVLLESIKYNPDIKVKVEHPLIQKEGLKNIFDGYMMFSCIMYHLSLCFKPDQLAEVIKNGQWYLKI</sequence>
<proteinExistence type="predicted"/>
<gene>
    <name evidence="1" type="ORF">BS101_18545</name>
</gene>
<accession>A0A1L5FC74</accession>
<reference evidence="1 2" key="1">
    <citation type="submission" date="2016-12" db="EMBL/GenBank/DDBJ databases">
        <title>Complete genome sequence of Clostridium kluyveri JZZ isolated from the pit mud of a Chinese flavor liquor-making factory.</title>
        <authorList>
            <person name="Wang Y."/>
        </authorList>
    </citation>
    <scope>NUCLEOTIDE SEQUENCE [LARGE SCALE GENOMIC DNA]</scope>
    <source>
        <strain evidence="1 2">JZZ</strain>
    </source>
</reference>
<dbReference type="EMBL" id="CP018335">
    <property type="protein sequence ID" value="APM40577.1"/>
    <property type="molecule type" value="Genomic_DNA"/>
</dbReference>
<organism evidence="1 2">
    <name type="scientific">Clostridium kluyveri</name>
    <dbReference type="NCBI Taxonomy" id="1534"/>
    <lineage>
        <taxon>Bacteria</taxon>
        <taxon>Bacillati</taxon>
        <taxon>Bacillota</taxon>
        <taxon>Clostridia</taxon>
        <taxon>Eubacteriales</taxon>
        <taxon>Clostridiaceae</taxon>
        <taxon>Clostridium</taxon>
    </lineage>
</organism>
<evidence type="ECO:0000313" key="2">
    <source>
        <dbReference type="Proteomes" id="UP000184604"/>
    </source>
</evidence>
<name>A0A1L5FC74_CLOKL</name>
<dbReference type="AlphaFoldDB" id="A0A1L5FC74"/>
<dbReference type="RefSeq" id="WP_073540153.1">
    <property type="nucleotide sequence ID" value="NZ_CP018335.1"/>
</dbReference>